<gene>
    <name evidence="2" type="ORF">KY084_02085</name>
</gene>
<keyword evidence="1" id="KW-0472">Membrane</keyword>
<dbReference type="InterPro" id="IPR005625">
    <property type="entry name" value="PepSY-ass_TM"/>
</dbReference>
<comment type="caution">
    <text evidence="2">The sequence shown here is derived from an EMBL/GenBank/DDBJ whole genome shotgun (WGS) entry which is preliminary data.</text>
</comment>
<dbReference type="PANTHER" id="PTHR34219">
    <property type="entry name" value="IRON-REGULATED INNER MEMBRANE PROTEIN-RELATED"/>
    <property type="match status" value="1"/>
</dbReference>
<dbReference type="Pfam" id="PF03929">
    <property type="entry name" value="PepSY_TM"/>
    <property type="match status" value="1"/>
</dbReference>
<reference evidence="2 3" key="1">
    <citation type="submission" date="2021-07" db="EMBL/GenBank/DDBJ databases">
        <title>Stakelama flava sp. nov., a novel endophytic bacterium isolated from branch of Kandelia candel.</title>
        <authorList>
            <person name="Tuo L."/>
        </authorList>
    </citation>
    <scope>NUCLEOTIDE SEQUENCE [LARGE SCALE GENOMIC DNA]</scope>
    <source>
        <strain evidence="2 3">CBK3Z-3</strain>
    </source>
</reference>
<feature type="transmembrane region" description="Helical" evidence="1">
    <location>
        <begin position="388"/>
        <end position="409"/>
    </location>
</feature>
<accession>A0ABS6XHI2</accession>
<sequence length="478" mass="52633">MRASGAEGKPRARWPDYAAIWRWHFYAGLFCIPFICWLAITGSIYIFRPDIEAWLDRPYESLHLAGLAAAPSAEARAAIAAIPGSAFTLYQPPATPTGAGQVVVTKGAIPYRVYINPGTLKPMKVQRNDRRPMDIVAHLHGQLLLGNRGSMIVELAACWAIVMILTGLYLWWPRGQRGLGGVLYPRLRRRGRLFWRDLHGVTGFWVSLIALFLLLSGLPWSSNWGNYLSWTRNLWSVTAGAPDWPVGTTNQPAAKRNLGGKTPAPPQGGMPGMTTAEMAAMVQVAAPDGLPDDQPRVDLHVLDTVVPLASRLHVPQPVWITPPPAGFRDWTIASQIQDRPLRVTYTIDPATGAVTGERTFAQENIVDKVVNVVIATHEGHLFGRLNQAVLVLTAISLLTVSISAVVMWWRRRPSGMLGAPAPGARPRFSLWLTASIILLAVLLPLFGVSLIIVLILDRVVLPRLPAWRLWLGRQPRKA</sequence>
<dbReference type="Proteomes" id="UP001197214">
    <property type="component" value="Unassembled WGS sequence"/>
</dbReference>
<evidence type="ECO:0000256" key="1">
    <source>
        <dbReference type="SAM" id="Phobius"/>
    </source>
</evidence>
<protein>
    <submittedName>
        <fullName evidence="2">PepSY domain-containing protein</fullName>
    </submittedName>
</protein>
<feature type="transmembrane region" description="Helical" evidence="1">
    <location>
        <begin position="193"/>
        <end position="215"/>
    </location>
</feature>
<proteinExistence type="predicted"/>
<keyword evidence="1" id="KW-1133">Transmembrane helix</keyword>
<keyword evidence="3" id="KW-1185">Reference proteome</keyword>
<dbReference type="PANTHER" id="PTHR34219:SF1">
    <property type="entry name" value="PEPSY DOMAIN-CONTAINING PROTEIN"/>
    <property type="match status" value="1"/>
</dbReference>
<keyword evidence="1" id="KW-0812">Transmembrane</keyword>
<evidence type="ECO:0000313" key="3">
    <source>
        <dbReference type="Proteomes" id="UP001197214"/>
    </source>
</evidence>
<dbReference type="RefSeq" id="WP_219236739.1">
    <property type="nucleotide sequence ID" value="NZ_JAHWZX010000001.1"/>
</dbReference>
<feature type="transmembrane region" description="Helical" evidence="1">
    <location>
        <begin position="21"/>
        <end position="47"/>
    </location>
</feature>
<name>A0ABS6XHI2_9SPHN</name>
<feature type="transmembrane region" description="Helical" evidence="1">
    <location>
        <begin position="430"/>
        <end position="456"/>
    </location>
</feature>
<feature type="transmembrane region" description="Helical" evidence="1">
    <location>
        <begin position="151"/>
        <end position="172"/>
    </location>
</feature>
<organism evidence="2 3">
    <name type="scientific">Stakelama flava</name>
    <dbReference type="NCBI Taxonomy" id="2860338"/>
    <lineage>
        <taxon>Bacteria</taxon>
        <taxon>Pseudomonadati</taxon>
        <taxon>Pseudomonadota</taxon>
        <taxon>Alphaproteobacteria</taxon>
        <taxon>Sphingomonadales</taxon>
        <taxon>Sphingomonadaceae</taxon>
        <taxon>Stakelama</taxon>
    </lineage>
</organism>
<dbReference type="EMBL" id="JAHWZX010000001">
    <property type="protein sequence ID" value="MBW4329663.1"/>
    <property type="molecule type" value="Genomic_DNA"/>
</dbReference>
<evidence type="ECO:0000313" key="2">
    <source>
        <dbReference type="EMBL" id="MBW4329663.1"/>
    </source>
</evidence>